<organism evidence="1 2">
    <name type="scientific">Parasitella parasitica</name>
    <dbReference type="NCBI Taxonomy" id="35722"/>
    <lineage>
        <taxon>Eukaryota</taxon>
        <taxon>Fungi</taxon>
        <taxon>Fungi incertae sedis</taxon>
        <taxon>Mucoromycota</taxon>
        <taxon>Mucoromycotina</taxon>
        <taxon>Mucoromycetes</taxon>
        <taxon>Mucorales</taxon>
        <taxon>Mucorineae</taxon>
        <taxon>Mucoraceae</taxon>
        <taxon>Parasitella</taxon>
    </lineage>
</organism>
<accession>A0A0B7N6K0</accession>
<gene>
    <name evidence="1" type="primary">PARPA_08090.1 scaffold 31862</name>
</gene>
<keyword evidence="2" id="KW-1185">Reference proteome</keyword>
<name>A0A0B7N6K0_9FUNG</name>
<reference evidence="1 2" key="1">
    <citation type="submission" date="2014-09" db="EMBL/GenBank/DDBJ databases">
        <authorList>
            <person name="Ellenberger Sabrina"/>
        </authorList>
    </citation>
    <scope>NUCLEOTIDE SEQUENCE [LARGE SCALE GENOMIC DNA]</scope>
    <source>
        <strain evidence="1 2">CBS 412.66</strain>
    </source>
</reference>
<evidence type="ECO:0000313" key="1">
    <source>
        <dbReference type="EMBL" id="CEP13943.1"/>
    </source>
</evidence>
<dbReference type="EMBL" id="LN730770">
    <property type="protein sequence ID" value="CEP13943.1"/>
    <property type="molecule type" value="Genomic_DNA"/>
</dbReference>
<protein>
    <submittedName>
        <fullName evidence="1">Uncharacterized protein</fullName>
    </submittedName>
</protein>
<sequence length="221" mass="24997">MVQIQRLPMLASDFDAGERQAELWYCSAVNTNDHNIKLIAKTVLDLIHKSRKTSVVEMKEPLFCSFLVESFVTPLLCLNEDCLTLLGNTDESLGSKIGRQRDGRRPDLSVLAEFNNQSAMPFMCEIAMLNQFYLPCDLYDFSSLGPCFRRLSQLKMLMQTTTAAILDDFSESQPDDIWSPNRKPNNVLVSFRSPQSNKINTVPSSEEVEEAAQELAKLIYS</sequence>
<proteinExistence type="predicted"/>
<evidence type="ECO:0000313" key="2">
    <source>
        <dbReference type="Proteomes" id="UP000054107"/>
    </source>
</evidence>
<dbReference type="OrthoDB" id="2281467at2759"/>
<dbReference type="AlphaFoldDB" id="A0A0B7N6K0"/>
<dbReference type="Proteomes" id="UP000054107">
    <property type="component" value="Unassembled WGS sequence"/>
</dbReference>